<dbReference type="Proteomes" id="UP000035680">
    <property type="component" value="Unassembled WGS sequence"/>
</dbReference>
<evidence type="ECO:0000313" key="2">
    <source>
        <dbReference type="WBParaSite" id="SVE_0271900.1"/>
    </source>
</evidence>
<dbReference type="AlphaFoldDB" id="A0A0K0F1P4"/>
<dbReference type="WBParaSite" id="SVE_0271900.1">
    <property type="protein sequence ID" value="SVE_0271900.1"/>
    <property type="gene ID" value="SVE_0271900"/>
</dbReference>
<proteinExistence type="predicted"/>
<reference evidence="2" key="2">
    <citation type="submission" date="2015-08" db="UniProtKB">
        <authorList>
            <consortium name="WormBaseParasite"/>
        </authorList>
    </citation>
    <scope>IDENTIFICATION</scope>
</reference>
<accession>A0A0K0F1P4</accession>
<reference evidence="1" key="1">
    <citation type="submission" date="2014-07" db="EMBL/GenBank/DDBJ databases">
        <authorList>
            <person name="Martin A.A"/>
            <person name="De Silva N."/>
        </authorList>
    </citation>
    <scope>NUCLEOTIDE SEQUENCE</scope>
</reference>
<sequence>MPKVRGPFFGNLKIASYRINNIKNDKGISLTELFLNFMPRTLQDNKYNIQNQYNVQDMRHLYKLLHSLEKLAKEIVVNDFDLNKTKAENRNVMLKNEFEPINRTAVMTSGGRYVN</sequence>
<dbReference type="STRING" id="75913.A0A0K0F1P4"/>
<protein>
    <submittedName>
        <fullName evidence="2">Uncharacterized protein</fullName>
    </submittedName>
</protein>
<evidence type="ECO:0000313" key="1">
    <source>
        <dbReference type="Proteomes" id="UP000035680"/>
    </source>
</evidence>
<organism evidence="1 2">
    <name type="scientific">Strongyloides venezuelensis</name>
    <name type="common">Threadworm</name>
    <dbReference type="NCBI Taxonomy" id="75913"/>
    <lineage>
        <taxon>Eukaryota</taxon>
        <taxon>Metazoa</taxon>
        <taxon>Ecdysozoa</taxon>
        <taxon>Nematoda</taxon>
        <taxon>Chromadorea</taxon>
        <taxon>Rhabditida</taxon>
        <taxon>Tylenchina</taxon>
        <taxon>Panagrolaimomorpha</taxon>
        <taxon>Strongyloidoidea</taxon>
        <taxon>Strongyloididae</taxon>
        <taxon>Strongyloides</taxon>
    </lineage>
</organism>
<keyword evidence="1" id="KW-1185">Reference proteome</keyword>
<name>A0A0K0F1P4_STRVS</name>